<keyword evidence="4 7" id="KW-1133">Transmembrane helix</keyword>
<dbReference type="GO" id="GO:0016020">
    <property type="term" value="C:membrane"/>
    <property type="evidence" value="ECO:0007669"/>
    <property type="project" value="UniProtKB-SubCell"/>
</dbReference>
<protein>
    <submittedName>
        <fullName evidence="8">MFS general substrate transporter</fullName>
    </submittedName>
</protein>
<feature type="transmembrane region" description="Helical" evidence="7">
    <location>
        <begin position="127"/>
        <end position="144"/>
    </location>
</feature>
<dbReference type="InterPro" id="IPR011701">
    <property type="entry name" value="MFS"/>
</dbReference>
<feature type="transmembrane region" description="Helical" evidence="7">
    <location>
        <begin position="209"/>
        <end position="231"/>
    </location>
</feature>
<organism evidence="8 9">
    <name type="scientific">Linnemannia elongata AG-77</name>
    <dbReference type="NCBI Taxonomy" id="1314771"/>
    <lineage>
        <taxon>Eukaryota</taxon>
        <taxon>Fungi</taxon>
        <taxon>Fungi incertae sedis</taxon>
        <taxon>Mucoromycota</taxon>
        <taxon>Mortierellomycotina</taxon>
        <taxon>Mortierellomycetes</taxon>
        <taxon>Mortierellales</taxon>
        <taxon>Mortierellaceae</taxon>
        <taxon>Linnemannia</taxon>
    </lineage>
</organism>
<comment type="subcellular location">
    <subcellularLocation>
        <location evidence="1">Membrane</location>
        <topology evidence="1">Multi-pass membrane protein</topology>
    </subcellularLocation>
</comment>
<evidence type="ECO:0000313" key="9">
    <source>
        <dbReference type="Proteomes" id="UP000078512"/>
    </source>
</evidence>
<evidence type="ECO:0000256" key="4">
    <source>
        <dbReference type="ARBA" id="ARBA00022989"/>
    </source>
</evidence>
<sequence>MVEDFGPTPSELQPSAIAYSTAPAMSTYSNSNSNNVNRERPLRNYYSDFLNSYNVQVATICLCLTGEAFAQAVMCPFLYYMVRDFHAGADKWIGYYAGLLLTGFWGANLATTLFWGYLSDKYGRKAIMLFGLFVTSLSTVYLGLSTCYHDAMWALNGQSKAATANAHYDFASKGYSALVIALALGAALGPLAGGVLTKKMIPGFEAFPYFAPCLLASAVGLFITGVVGLVLNETHPKWAKTSELEKTLENLSRFEKTEEEIDEDVGRGRPGYGNSRHYEAVQATTNDADLMTVDSEYEDQDIVASLSVGVVCTCHPHKPAEPAPQQLAYYRSSSSSNSNPHPQPPSPSKLSPATELYLTLAIYTLLVLTSILGSEFVMLYTQSPTFRGGLEFSAQTLGQILTLRGILKLGFTLCGYPWVVKRIGLLKCLRLGVVAIGVFSVVGLGWFVPSTIFAQQESTRNRALVNSSMDLIGAAGEGALTPGGEEGNLPAGGGGGGGGSEKTPVGMGVILLCLSLISMGDVLGYVSVLVLVQDQERQDREHNKEEVGYFGVLLRSQAMSCGSQVPSLLVRFSHKQQQQQQQQQGAHTVRQGMGDVDIMAVQQPDYYKQHFLWFDQCLLSHRRHLFHQLYRLPVLDLFVFFFCQTFFEFWLFFIFGKVEVEIDDGDEIKDAIWSIFFRSRSRRVLVGIAVEG</sequence>
<evidence type="ECO:0000313" key="8">
    <source>
        <dbReference type="EMBL" id="OAQ32358.1"/>
    </source>
</evidence>
<feature type="transmembrane region" description="Helical" evidence="7">
    <location>
        <begin position="509"/>
        <end position="532"/>
    </location>
</feature>
<feature type="transmembrane region" description="Helical" evidence="7">
    <location>
        <begin position="175"/>
        <end position="197"/>
    </location>
</feature>
<feature type="transmembrane region" description="Helical" evidence="7">
    <location>
        <begin position="93"/>
        <end position="115"/>
    </location>
</feature>
<dbReference type="PANTHER" id="PTHR23504:SF15">
    <property type="entry name" value="MAJOR FACILITATOR SUPERFAMILY (MFS) PROFILE DOMAIN-CONTAINING PROTEIN"/>
    <property type="match status" value="1"/>
</dbReference>
<proteinExistence type="predicted"/>
<dbReference type="EMBL" id="KV442025">
    <property type="protein sequence ID" value="OAQ32358.1"/>
    <property type="molecule type" value="Genomic_DNA"/>
</dbReference>
<keyword evidence="5 7" id="KW-0472">Membrane</keyword>
<dbReference type="AlphaFoldDB" id="A0A197K599"/>
<dbReference type="Pfam" id="PF07690">
    <property type="entry name" value="MFS_1"/>
    <property type="match status" value="1"/>
</dbReference>
<evidence type="ECO:0000256" key="5">
    <source>
        <dbReference type="ARBA" id="ARBA00023136"/>
    </source>
</evidence>
<feature type="region of interest" description="Disordered" evidence="6">
    <location>
        <begin position="330"/>
        <end position="350"/>
    </location>
</feature>
<dbReference type="GO" id="GO:0022857">
    <property type="term" value="F:transmembrane transporter activity"/>
    <property type="evidence" value="ECO:0007669"/>
    <property type="project" value="InterPro"/>
</dbReference>
<accession>A0A197K599</accession>
<keyword evidence="9" id="KW-1185">Reference proteome</keyword>
<reference evidence="8 9" key="1">
    <citation type="submission" date="2016-05" db="EMBL/GenBank/DDBJ databases">
        <title>Genome sequencing reveals origins of a unique bacterial endosymbiosis in the earliest lineages of terrestrial Fungi.</title>
        <authorList>
            <consortium name="DOE Joint Genome Institute"/>
            <person name="Uehling J."/>
            <person name="Gryganskyi A."/>
            <person name="Hameed K."/>
            <person name="Tschaplinski T."/>
            <person name="Misztal P."/>
            <person name="Wu S."/>
            <person name="Desiro A."/>
            <person name="Vande Pol N."/>
            <person name="Du Z.-Y."/>
            <person name="Zienkiewicz A."/>
            <person name="Zienkiewicz K."/>
            <person name="Morin E."/>
            <person name="Tisserant E."/>
            <person name="Splivallo R."/>
            <person name="Hainaut M."/>
            <person name="Henrissat B."/>
            <person name="Ohm R."/>
            <person name="Kuo A."/>
            <person name="Yan J."/>
            <person name="Lipzen A."/>
            <person name="Nolan M."/>
            <person name="Labutti K."/>
            <person name="Barry K."/>
            <person name="Goldstein A."/>
            <person name="Labbe J."/>
            <person name="Schadt C."/>
            <person name="Tuskan G."/>
            <person name="Grigoriev I."/>
            <person name="Martin F."/>
            <person name="Vilgalys R."/>
            <person name="Bonito G."/>
        </authorList>
    </citation>
    <scope>NUCLEOTIDE SEQUENCE [LARGE SCALE GENOMIC DNA]</scope>
    <source>
        <strain evidence="8 9">AG-77</strain>
    </source>
</reference>
<feature type="transmembrane region" description="Helical" evidence="7">
    <location>
        <begin position="431"/>
        <end position="448"/>
    </location>
</feature>
<dbReference type="Proteomes" id="UP000078512">
    <property type="component" value="Unassembled WGS sequence"/>
</dbReference>
<evidence type="ECO:0000256" key="1">
    <source>
        <dbReference type="ARBA" id="ARBA00004141"/>
    </source>
</evidence>
<feature type="transmembrane region" description="Helical" evidence="7">
    <location>
        <begin position="57"/>
        <end position="81"/>
    </location>
</feature>
<name>A0A197K599_9FUNG</name>
<dbReference type="PANTHER" id="PTHR23504">
    <property type="entry name" value="MAJOR FACILITATOR SUPERFAMILY DOMAIN-CONTAINING PROTEIN 10"/>
    <property type="match status" value="1"/>
</dbReference>
<keyword evidence="2" id="KW-0813">Transport</keyword>
<evidence type="ECO:0000256" key="7">
    <source>
        <dbReference type="SAM" id="Phobius"/>
    </source>
</evidence>
<keyword evidence="3 7" id="KW-0812">Transmembrane</keyword>
<evidence type="ECO:0000256" key="3">
    <source>
        <dbReference type="ARBA" id="ARBA00022692"/>
    </source>
</evidence>
<feature type="transmembrane region" description="Helical" evidence="7">
    <location>
        <begin position="356"/>
        <end position="380"/>
    </location>
</feature>
<feature type="transmembrane region" description="Helical" evidence="7">
    <location>
        <begin position="400"/>
        <end position="419"/>
    </location>
</feature>
<evidence type="ECO:0000256" key="6">
    <source>
        <dbReference type="SAM" id="MobiDB-lite"/>
    </source>
</evidence>
<dbReference type="InterPro" id="IPR036259">
    <property type="entry name" value="MFS_trans_sf"/>
</dbReference>
<dbReference type="OrthoDB" id="419616at2759"/>
<gene>
    <name evidence="8" type="ORF">K457DRAFT_889298</name>
</gene>
<dbReference type="Gene3D" id="1.20.1250.20">
    <property type="entry name" value="MFS general substrate transporter like domains"/>
    <property type="match status" value="1"/>
</dbReference>
<dbReference type="SUPFAM" id="SSF103473">
    <property type="entry name" value="MFS general substrate transporter"/>
    <property type="match status" value="1"/>
</dbReference>
<evidence type="ECO:0000256" key="2">
    <source>
        <dbReference type="ARBA" id="ARBA00022448"/>
    </source>
</evidence>
<feature type="transmembrane region" description="Helical" evidence="7">
    <location>
        <begin position="632"/>
        <end position="655"/>
    </location>
</feature>